<dbReference type="Proteomes" id="UP001208570">
    <property type="component" value="Unassembled WGS sequence"/>
</dbReference>
<comment type="caution">
    <text evidence="1">The sequence shown here is derived from an EMBL/GenBank/DDBJ whole genome shotgun (WGS) entry which is preliminary data.</text>
</comment>
<sequence length="95" mass="11210">MYESKFYSTELITSEKAFWAGSDKGEADKIIDDIAKEGVFMIRDSEQWVKDNSEYFIQERNHFPNITALLEYYTKNNLPNKSTPLTEIYTTYYNV</sequence>
<dbReference type="InterPro" id="IPR036860">
    <property type="entry name" value="SH2_dom_sf"/>
</dbReference>
<dbReference type="Gene3D" id="3.30.505.10">
    <property type="entry name" value="SH2 domain"/>
    <property type="match status" value="1"/>
</dbReference>
<evidence type="ECO:0000313" key="1">
    <source>
        <dbReference type="EMBL" id="KAK2163689.1"/>
    </source>
</evidence>
<gene>
    <name evidence="1" type="ORF">LSH36_75g08018</name>
</gene>
<accession>A0AAD9NDY2</accession>
<dbReference type="SUPFAM" id="SSF55550">
    <property type="entry name" value="SH2 domain"/>
    <property type="match status" value="1"/>
</dbReference>
<organism evidence="1 2">
    <name type="scientific">Paralvinella palmiformis</name>
    <dbReference type="NCBI Taxonomy" id="53620"/>
    <lineage>
        <taxon>Eukaryota</taxon>
        <taxon>Metazoa</taxon>
        <taxon>Spiralia</taxon>
        <taxon>Lophotrochozoa</taxon>
        <taxon>Annelida</taxon>
        <taxon>Polychaeta</taxon>
        <taxon>Sedentaria</taxon>
        <taxon>Canalipalpata</taxon>
        <taxon>Terebellida</taxon>
        <taxon>Terebelliformia</taxon>
        <taxon>Alvinellidae</taxon>
        <taxon>Paralvinella</taxon>
    </lineage>
</organism>
<proteinExistence type="predicted"/>
<keyword evidence="2" id="KW-1185">Reference proteome</keyword>
<evidence type="ECO:0008006" key="3">
    <source>
        <dbReference type="Google" id="ProtNLM"/>
    </source>
</evidence>
<name>A0AAD9NDY2_9ANNE</name>
<dbReference type="AlphaFoldDB" id="A0AAD9NDY2"/>
<evidence type="ECO:0000313" key="2">
    <source>
        <dbReference type="Proteomes" id="UP001208570"/>
    </source>
</evidence>
<reference evidence="1" key="1">
    <citation type="journal article" date="2023" name="Mol. Biol. Evol.">
        <title>Third-Generation Sequencing Reveals the Adaptive Role of the Epigenome in Three Deep-Sea Polychaetes.</title>
        <authorList>
            <person name="Perez M."/>
            <person name="Aroh O."/>
            <person name="Sun Y."/>
            <person name="Lan Y."/>
            <person name="Juniper S.K."/>
            <person name="Young C.R."/>
            <person name="Angers B."/>
            <person name="Qian P.Y."/>
        </authorList>
    </citation>
    <scope>NUCLEOTIDE SEQUENCE</scope>
    <source>
        <strain evidence="1">P08H-3</strain>
    </source>
</reference>
<dbReference type="EMBL" id="JAODUP010000075">
    <property type="protein sequence ID" value="KAK2163689.1"/>
    <property type="molecule type" value="Genomic_DNA"/>
</dbReference>
<protein>
    <recommendedName>
        <fullName evidence="3">SH2 domain-containing protein</fullName>
    </recommendedName>
</protein>